<accession>A0ABP1RXZ1</accession>
<dbReference type="PANTHER" id="PTHR11012">
    <property type="entry name" value="PROTEIN KINASE-LIKE DOMAIN-CONTAINING"/>
    <property type="match status" value="1"/>
</dbReference>
<dbReference type="PANTHER" id="PTHR11012:SF30">
    <property type="entry name" value="PROTEIN KINASE-LIKE DOMAIN-CONTAINING"/>
    <property type="match status" value="1"/>
</dbReference>
<protein>
    <recommendedName>
        <fullName evidence="1">CHK kinase-like domain-containing protein</fullName>
    </recommendedName>
</protein>
<reference evidence="2 3" key="1">
    <citation type="submission" date="2024-08" db="EMBL/GenBank/DDBJ databases">
        <authorList>
            <person name="Cucini C."/>
            <person name="Frati F."/>
        </authorList>
    </citation>
    <scope>NUCLEOTIDE SEQUENCE [LARGE SCALE GENOMIC DNA]</scope>
</reference>
<proteinExistence type="predicted"/>
<feature type="domain" description="CHK kinase-like" evidence="1">
    <location>
        <begin position="133"/>
        <end position="339"/>
    </location>
</feature>
<evidence type="ECO:0000313" key="2">
    <source>
        <dbReference type="EMBL" id="CAL8138694.1"/>
    </source>
</evidence>
<evidence type="ECO:0000259" key="1">
    <source>
        <dbReference type="SMART" id="SM00587"/>
    </source>
</evidence>
<dbReference type="InterPro" id="IPR015897">
    <property type="entry name" value="CHK_kinase-like"/>
</dbReference>
<keyword evidence="3" id="KW-1185">Reference proteome</keyword>
<dbReference type="SUPFAM" id="SSF56112">
    <property type="entry name" value="Protein kinase-like (PK-like)"/>
    <property type="match status" value="1"/>
</dbReference>
<dbReference type="InterPro" id="IPR011009">
    <property type="entry name" value="Kinase-like_dom_sf"/>
</dbReference>
<name>A0ABP1RXZ1_9HEXA</name>
<gene>
    <name evidence="2" type="ORF">ODALV1_LOCUS27486</name>
</gene>
<dbReference type="EMBL" id="CAXLJM020000124">
    <property type="protein sequence ID" value="CAL8138694.1"/>
    <property type="molecule type" value="Genomic_DNA"/>
</dbReference>
<dbReference type="Gene3D" id="3.90.1200.10">
    <property type="match status" value="1"/>
</dbReference>
<comment type="caution">
    <text evidence="2">The sequence shown here is derived from an EMBL/GenBank/DDBJ whole genome shotgun (WGS) entry which is preliminary data.</text>
</comment>
<dbReference type="InterPro" id="IPR004119">
    <property type="entry name" value="EcKL"/>
</dbReference>
<dbReference type="Proteomes" id="UP001642540">
    <property type="component" value="Unassembled WGS sequence"/>
</dbReference>
<evidence type="ECO:0000313" key="3">
    <source>
        <dbReference type="Proteomes" id="UP001642540"/>
    </source>
</evidence>
<organism evidence="2 3">
    <name type="scientific">Orchesella dallaii</name>
    <dbReference type="NCBI Taxonomy" id="48710"/>
    <lineage>
        <taxon>Eukaryota</taxon>
        <taxon>Metazoa</taxon>
        <taxon>Ecdysozoa</taxon>
        <taxon>Arthropoda</taxon>
        <taxon>Hexapoda</taxon>
        <taxon>Collembola</taxon>
        <taxon>Entomobryomorpha</taxon>
        <taxon>Entomobryoidea</taxon>
        <taxon>Orchesellidae</taxon>
        <taxon>Orchesellinae</taxon>
        <taxon>Orchesella</taxon>
    </lineage>
</organism>
<sequence>METKKEAFSNASQTPTEVTLKYKEILKSNGIKDEVSQVILADSGLQGEGMGSQTQLVTITFQNPSLKPLNLFVKAHFANASHSEMLEETKLFEKEAVFFMDYVPAAKEFCKSKGYENLMDIYPKCYYGDNNVLVFENLVLGKGYELLNKVNKHDLETARVSIATLAKHHGISYAFIKDQGGPENFFKKFIHLDFEAYTQPTAKSTIEPMLDNGIIANVKILEKSDIPGKEEAIEFLNGFIGKAYDDMLDNIIKFDLKQEKLFVLNHGDFWNNNMMFLKDEKTNKILGHLTFDLQVTRYNSPCLDIAYYLFTSVKPEVRRAHLKEILGEYLNVLKETASKLGHSIELSNEELFESYRKKLKLGFWLAICLHIGAGFAAFKDLNVNEIGDFKNLSSALHKVYQKWIDGNQEKAEEVAKTLVDFVREYRDLLIE</sequence>
<dbReference type="SMART" id="SM00587">
    <property type="entry name" value="CHK"/>
    <property type="match status" value="1"/>
</dbReference>
<dbReference type="Pfam" id="PF02958">
    <property type="entry name" value="EcKL"/>
    <property type="match status" value="1"/>
</dbReference>